<accession>A0ABV0FSG7</accession>
<sequence length="173" mass="19484">MFTRQVQFATLCAVQWITLLSTPILCAGELSELTQASTNKAVSLTNDNAKNLPLQSASDSQGNTISLPSDTRSALEYRADEIYLKPSLQKLIKANQQTNTSSRQAGINVVDDPSCRWLNNRIKHLTKQQRQNQNSQFSHYQDEIDIRKSEWTCLKCATTGPNDVDRGECQHKR</sequence>
<evidence type="ECO:0000313" key="3">
    <source>
        <dbReference type="Proteomes" id="UP001477278"/>
    </source>
</evidence>
<evidence type="ECO:0008006" key="4">
    <source>
        <dbReference type="Google" id="ProtNLM"/>
    </source>
</evidence>
<proteinExistence type="predicted"/>
<protein>
    <recommendedName>
        <fullName evidence="4">Secreted protein</fullName>
    </recommendedName>
</protein>
<evidence type="ECO:0000256" key="1">
    <source>
        <dbReference type="SAM" id="SignalP"/>
    </source>
</evidence>
<comment type="caution">
    <text evidence="2">The sequence shown here is derived from an EMBL/GenBank/DDBJ whole genome shotgun (WGS) entry which is preliminary data.</text>
</comment>
<dbReference type="Proteomes" id="UP001477278">
    <property type="component" value="Unassembled WGS sequence"/>
</dbReference>
<feature type="signal peptide" evidence="1">
    <location>
        <begin position="1"/>
        <end position="27"/>
    </location>
</feature>
<feature type="chain" id="PRO_5047339496" description="Secreted protein" evidence="1">
    <location>
        <begin position="28"/>
        <end position="173"/>
    </location>
</feature>
<dbReference type="EMBL" id="JBDPZN010000007">
    <property type="protein sequence ID" value="MEO3683772.1"/>
    <property type="molecule type" value="Genomic_DNA"/>
</dbReference>
<name>A0ABV0FSG7_9GAMM</name>
<reference evidence="2 3" key="1">
    <citation type="submission" date="2024-05" db="EMBL/GenBank/DDBJ databases">
        <title>Genome sequencing of Marine Estuary Bacteria, Shewanella vesiculosa and S. baltica, and Pseudomonas syringae.</title>
        <authorList>
            <person name="Gurung A."/>
            <person name="Maclea K.S."/>
        </authorList>
    </citation>
    <scope>NUCLEOTIDE SEQUENCE [LARGE SCALE GENOMIC DNA]</scope>
    <source>
        <strain evidence="2 3">1A</strain>
    </source>
</reference>
<evidence type="ECO:0000313" key="2">
    <source>
        <dbReference type="EMBL" id="MEO3683772.1"/>
    </source>
</evidence>
<keyword evidence="3" id="KW-1185">Reference proteome</keyword>
<gene>
    <name evidence="2" type="ORF">ABHN84_15965</name>
</gene>
<organism evidence="2 3">
    <name type="scientific">Shewanella vesiculosa</name>
    <dbReference type="NCBI Taxonomy" id="518738"/>
    <lineage>
        <taxon>Bacteria</taxon>
        <taxon>Pseudomonadati</taxon>
        <taxon>Pseudomonadota</taxon>
        <taxon>Gammaproteobacteria</taxon>
        <taxon>Alteromonadales</taxon>
        <taxon>Shewanellaceae</taxon>
        <taxon>Shewanella</taxon>
    </lineage>
</organism>
<keyword evidence="1" id="KW-0732">Signal</keyword>
<dbReference type="RefSeq" id="WP_347690629.1">
    <property type="nucleotide sequence ID" value="NZ_JBDPZN010000007.1"/>
</dbReference>